<protein>
    <recommendedName>
        <fullName evidence="3">Nucleoside triphosphate pyrophosphatase</fullName>
        <ecNumber evidence="3">3.6.1.9</ecNumber>
    </recommendedName>
    <alternativeName>
        <fullName evidence="3">Nucleotide pyrophosphatase</fullName>
        <shortName evidence="3">Nucleotide PPase</shortName>
    </alternativeName>
</protein>
<keyword evidence="2 3" id="KW-0378">Hydrolase</keyword>
<keyword evidence="5" id="KW-1185">Reference proteome</keyword>
<dbReference type="Gene3D" id="3.90.950.10">
    <property type="match status" value="1"/>
</dbReference>
<dbReference type="PANTHER" id="PTHR43213:SF5">
    <property type="entry name" value="BIFUNCTIONAL DTTP_UTP PYROPHOSPHATASE_METHYLTRANSFERASE PROTEIN-RELATED"/>
    <property type="match status" value="1"/>
</dbReference>
<keyword evidence="3" id="KW-0963">Cytoplasm</keyword>
<dbReference type="PIRSF" id="PIRSF006305">
    <property type="entry name" value="Maf"/>
    <property type="match status" value="1"/>
</dbReference>
<evidence type="ECO:0000313" key="4">
    <source>
        <dbReference type="EMBL" id="MFD0782120.1"/>
    </source>
</evidence>
<dbReference type="InterPro" id="IPR003697">
    <property type="entry name" value="Maf-like"/>
</dbReference>
<comment type="similarity">
    <text evidence="3">Belongs to the Maf family.</text>
</comment>
<dbReference type="EC" id="3.6.1.9" evidence="3"/>
<dbReference type="SUPFAM" id="SSF52972">
    <property type="entry name" value="ITPase-like"/>
    <property type="match status" value="1"/>
</dbReference>
<name>A0ABW2ZU98_9MICO</name>
<organism evidence="4 5">
    <name type="scientific">Microbacterium koreense</name>
    <dbReference type="NCBI Taxonomy" id="323761"/>
    <lineage>
        <taxon>Bacteria</taxon>
        <taxon>Bacillati</taxon>
        <taxon>Actinomycetota</taxon>
        <taxon>Actinomycetes</taxon>
        <taxon>Micrococcales</taxon>
        <taxon>Microbacteriaceae</taxon>
        <taxon>Microbacterium</taxon>
    </lineage>
</organism>
<reference evidence="5" key="1">
    <citation type="journal article" date="2019" name="Int. J. Syst. Evol. Microbiol.">
        <title>The Global Catalogue of Microorganisms (GCM) 10K type strain sequencing project: providing services to taxonomists for standard genome sequencing and annotation.</title>
        <authorList>
            <consortium name="The Broad Institute Genomics Platform"/>
            <consortium name="The Broad Institute Genome Sequencing Center for Infectious Disease"/>
            <person name="Wu L."/>
            <person name="Ma J."/>
        </authorList>
    </citation>
    <scope>NUCLEOTIDE SEQUENCE [LARGE SCALE GENOMIC DNA]</scope>
    <source>
        <strain evidence="5">CCUG 50754</strain>
    </source>
</reference>
<sequence>MRVCLASTSPARLMLLGQFGIRPLTIAPLVDEEAVIASVESAEGRSLSPEEHVLLLARRKAADVASRLADDIPDFDGIVIGGDSMFELDGEVLGKPHTPENAVARWRAMRGRTGVLHSGHAVVRVTPDAPAREVHAVAAASVSFVDDVSDAEIEAYVATGEPLHVAGAFTVDSLGGAFIERVDGDPSTAVGMSLSVLRRLIGELDVVWTDLWNTTDPSVVETPAL</sequence>
<dbReference type="EMBL" id="JBHTIM010000001">
    <property type="protein sequence ID" value="MFD0782120.1"/>
    <property type="molecule type" value="Genomic_DNA"/>
</dbReference>
<evidence type="ECO:0000256" key="1">
    <source>
        <dbReference type="ARBA" id="ARBA00001968"/>
    </source>
</evidence>
<dbReference type="Proteomes" id="UP001597042">
    <property type="component" value="Unassembled WGS sequence"/>
</dbReference>
<feature type="active site" description="Proton acceptor" evidence="3">
    <location>
        <position position="83"/>
    </location>
</feature>
<comment type="catalytic activity">
    <reaction evidence="3">
        <text>a 2'-deoxyribonucleoside 5'-triphosphate + H2O = a 2'-deoxyribonucleoside 5'-phosphate + diphosphate + H(+)</text>
        <dbReference type="Rhea" id="RHEA:44644"/>
        <dbReference type="ChEBI" id="CHEBI:15377"/>
        <dbReference type="ChEBI" id="CHEBI:15378"/>
        <dbReference type="ChEBI" id="CHEBI:33019"/>
        <dbReference type="ChEBI" id="CHEBI:61560"/>
        <dbReference type="ChEBI" id="CHEBI:65317"/>
        <dbReference type="EC" id="3.6.1.9"/>
    </reaction>
</comment>
<comment type="subcellular location">
    <subcellularLocation>
        <location evidence="3">Cytoplasm</location>
    </subcellularLocation>
</comment>
<dbReference type="HAMAP" id="MF_00528">
    <property type="entry name" value="Maf"/>
    <property type="match status" value="1"/>
</dbReference>
<accession>A0ABW2ZU98</accession>
<evidence type="ECO:0000256" key="2">
    <source>
        <dbReference type="ARBA" id="ARBA00022801"/>
    </source>
</evidence>
<comment type="function">
    <text evidence="3">Nucleoside triphosphate pyrophosphatase. May have a dual role in cell division arrest and in preventing the incorporation of modified nucleotides into cellular nucleic acids.</text>
</comment>
<evidence type="ECO:0000256" key="3">
    <source>
        <dbReference type="HAMAP-Rule" id="MF_00528"/>
    </source>
</evidence>
<dbReference type="NCBIfam" id="TIGR00172">
    <property type="entry name" value="maf"/>
    <property type="match status" value="1"/>
</dbReference>
<dbReference type="RefSeq" id="WP_378753431.1">
    <property type="nucleotide sequence ID" value="NZ_JBHSSV010000016.1"/>
</dbReference>
<dbReference type="CDD" id="cd00555">
    <property type="entry name" value="Maf"/>
    <property type="match status" value="1"/>
</dbReference>
<dbReference type="GO" id="GO:0016787">
    <property type="term" value="F:hydrolase activity"/>
    <property type="evidence" value="ECO:0007669"/>
    <property type="project" value="UniProtKB-KW"/>
</dbReference>
<comment type="caution">
    <text evidence="3">Lacks conserved residue(s) required for the propagation of feature annotation.</text>
</comment>
<comment type="cofactor">
    <cofactor evidence="1 3">
        <name>a divalent metal cation</name>
        <dbReference type="ChEBI" id="CHEBI:60240"/>
    </cofactor>
</comment>
<comment type="caution">
    <text evidence="4">The sequence shown here is derived from an EMBL/GenBank/DDBJ whole genome shotgun (WGS) entry which is preliminary data.</text>
</comment>
<comment type="catalytic activity">
    <reaction evidence="3">
        <text>a ribonucleoside 5'-triphosphate + H2O = a ribonucleoside 5'-phosphate + diphosphate + H(+)</text>
        <dbReference type="Rhea" id="RHEA:23996"/>
        <dbReference type="ChEBI" id="CHEBI:15377"/>
        <dbReference type="ChEBI" id="CHEBI:15378"/>
        <dbReference type="ChEBI" id="CHEBI:33019"/>
        <dbReference type="ChEBI" id="CHEBI:58043"/>
        <dbReference type="ChEBI" id="CHEBI:61557"/>
        <dbReference type="EC" id="3.6.1.9"/>
    </reaction>
</comment>
<dbReference type="PANTHER" id="PTHR43213">
    <property type="entry name" value="BIFUNCTIONAL DTTP/UTP PYROPHOSPHATASE/METHYLTRANSFERASE PROTEIN-RELATED"/>
    <property type="match status" value="1"/>
</dbReference>
<gene>
    <name evidence="4" type="ORF">ACFQZV_12530</name>
</gene>
<keyword evidence="3" id="KW-0546">Nucleotide metabolism</keyword>
<dbReference type="Pfam" id="PF02545">
    <property type="entry name" value="Maf"/>
    <property type="match status" value="1"/>
</dbReference>
<proteinExistence type="inferred from homology"/>
<dbReference type="InterPro" id="IPR029001">
    <property type="entry name" value="ITPase-like_fam"/>
</dbReference>
<evidence type="ECO:0000313" key="5">
    <source>
        <dbReference type="Proteomes" id="UP001597042"/>
    </source>
</evidence>